<proteinExistence type="predicted"/>
<evidence type="ECO:0000256" key="1">
    <source>
        <dbReference type="SAM" id="MobiDB-lite"/>
    </source>
</evidence>
<feature type="compositionally biased region" description="Basic and acidic residues" evidence="1">
    <location>
        <begin position="20"/>
        <end position="35"/>
    </location>
</feature>
<reference evidence="3" key="2">
    <citation type="submission" date="2015-01" db="EMBL/GenBank/DDBJ databases">
        <title>Evolutionary Origins and Diversification of the Mycorrhizal Mutualists.</title>
        <authorList>
            <consortium name="DOE Joint Genome Institute"/>
            <consortium name="Mycorrhizal Genomics Consortium"/>
            <person name="Kohler A."/>
            <person name="Kuo A."/>
            <person name="Nagy L.G."/>
            <person name="Floudas D."/>
            <person name="Copeland A."/>
            <person name="Barry K.W."/>
            <person name="Cichocki N."/>
            <person name="Veneault-Fourrey C."/>
            <person name="LaButti K."/>
            <person name="Lindquist E.A."/>
            <person name="Lipzen A."/>
            <person name="Lundell T."/>
            <person name="Morin E."/>
            <person name="Murat C."/>
            <person name="Riley R."/>
            <person name="Ohm R."/>
            <person name="Sun H."/>
            <person name="Tunlid A."/>
            <person name="Henrissat B."/>
            <person name="Grigoriev I.V."/>
            <person name="Hibbett D.S."/>
            <person name="Martin F."/>
        </authorList>
    </citation>
    <scope>NUCLEOTIDE SEQUENCE [LARGE SCALE GENOMIC DNA]</scope>
    <source>
        <strain evidence="3">LaAM-08-1</strain>
    </source>
</reference>
<feature type="compositionally biased region" description="Polar residues" evidence="1">
    <location>
        <begin position="1"/>
        <end position="18"/>
    </location>
</feature>
<feature type="region of interest" description="Disordered" evidence="1">
    <location>
        <begin position="1"/>
        <end position="60"/>
    </location>
</feature>
<reference evidence="2 3" key="1">
    <citation type="submission" date="2014-04" db="EMBL/GenBank/DDBJ databases">
        <authorList>
            <consortium name="DOE Joint Genome Institute"/>
            <person name="Kuo A."/>
            <person name="Kohler A."/>
            <person name="Nagy L.G."/>
            <person name="Floudas D."/>
            <person name="Copeland A."/>
            <person name="Barry K.W."/>
            <person name="Cichocki N."/>
            <person name="Veneault-Fourrey C."/>
            <person name="LaButti K."/>
            <person name="Lindquist E.A."/>
            <person name="Lipzen A."/>
            <person name="Lundell T."/>
            <person name="Morin E."/>
            <person name="Murat C."/>
            <person name="Sun H."/>
            <person name="Tunlid A."/>
            <person name="Henrissat B."/>
            <person name="Grigoriev I.V."/>
            <person name="Hibbett D.S."/>
            <person name="Martin F."/>
            <person name="Nordberg H.P."/>
            <person name="Cantor M.N."/>
            <person name="Hua S.X."/>
        </authorList>
    </citation>
    <scope>NUCLEOTIDE SEQUENCE [LARGE SCALE GENOMIC DNA]</scope>
    <source>
        <strain evidence="2 3">LaAM-08-1</strain>
    </source>
</reference>
<dbReference type="AlphaFoldDB" id="A0A0C9WGF7"/>
<gene>
    <name evidence="2" type="ORF">K443DRAFT_118063</name>
</gene>
<dbReference type="EMBL" id="KN839824">
    <property type="protein sequence ID" value="KIJ89364.1"/>
    <property type="molecule type" value="Genomic_DNA"/>
</dbReference>
<organism evidence="2 3">
    <name type="scientific">Laccaria amethystina LaAM-08-1</name>
    <dbReference type="NCBI Taxonomy" id="1095629"/>
    <lineage>
        <taxon>Eukaryota</taxon>
        <taxon>Fungi</taxon>
        <taxon>Dikarya</taxon>
        <taxon>Basidiomycota</taxon>
        <taxon>Agaricomycotina</taxon>
        <taxon>Agaricomycetes</taxon>
        <taxon>Agaricomycetidae</taxon>
        <taxon>Agaricales</taxon>
        <taxon>Agaricineae</taxon>
        <taxon>Hydnangiaceae</taxon>
        <taxon>Laccaria</taxon>
    </lineage>
</organism>
<evidence type="ECO:0000313" key="3">
    <source>
        <dbReference type="Proteomes" id="UP000054477"/>
    </source>
</evidence>
<sequence length="60" mass="6637">MLSHVTTTLFSQLPQPSTIGHKDPPPQSRNGDDRPPTFTGPTPTIDEWPRGPTTMINGRR</sequence>
<evidence type="ECO:0000313" key="2">
    <source>
        <dbReference type="EMBL" id="KIJ89364.1"/>
    </source>
</evidence>
<name>A0A0C9WGF7_9AGAR</name>
<dbReference type="Proteomes" id="UP000054477">
    <property type="component" value="Unassembled WGS sequence"/>
</dbReference>
<dbReference type="HOGENOM" id="CLU_2942098_0_0_1"/>
<protein>
    <submittedName>
        <fullName evidence="2">Uncharacterized protein</fullName>
    </submittedName>
</protein>
<keyword evidence="3" id="KW-1185">Reference proteome</keyword>
<accession>A0A0C9WGF7</accession>